<accession>A0A7X4YRX5</accession>
<dbReference type="AlphaFoldDB" id="A0A7X4YRX5"/>
<dbReference type="GO" id="GO:0003700">
    <property type="term" value="F:DNA-binding transcription factor activity"/>
    <property type="evidence" value="ECO:0007669"/>
    <property type="project" value="InterPro"/>
</dbReference>
<keyword evidence="3" id="KW-0804">Transcription</keyword>
<keyword evidence="2" id="KW-0238">DNA-binding</keyword>
<dbReference type="CDD" id="cd17536">
    <property type="entry name" value="REC_YesN-like"/>
    <property type="match status" value="1"/>
</dbReference>
<dbReference type="InterPro" id="IPR001789">
    <property type="entry name" value="Sig_transdc_resp-reg_receiver"/>
</dbReference>
<evidence type="ECO:0000313" key="8">
    <source>
        <dbReference type="Proteomes" id="UP000558113"/>
    </source>
</evidence>
<evidence type="ECO:0000259" key="6">
    <source>
        <dbReference type="PROSITE" id="PS50110"/>
    </source>
</evidence>
<name>A0A7X4YRX5_9BACL</name>
<dbReference type="SMART" id="SM00448">
    <property type="entry name" value="REC"/>
    <property type="match status" value="1"/>
</dbReference>
<dbReference type="InterPro" id="IPR018060">
    <property type="entry name" value="HTH_AraC"/>
</dbReference>
<dbReference type="SUPFAM" id="SSF46689">
    <property type="entry name" value="Homeodomain-like"/>
    <property type="match status" value="2"/>
</dbReference>
<sequence length="523" mass="60405">MFRILIVDDESFERRGVKLLIAKYDLELEVIEADSGEEALDYLQRNPIDILLTDIRMGQMDGLELAEHVRALNLPVKIIFLSAFGEFEYARKAIDLKAMHYILKPVEVHNFLKVLVQVIQMCKDEQKEREDAVKYQEAYRAGIQSEKYKKLTELLTNDDLHSPLRQWEDILPHREAADERCFRMMMLDSAKRLFDAAGFDIEQSLGELIPGKSSFIALNEYQLLAMMEVDYASETFALSKPIGERMIQWIKERFHADVSVAVSGTFNQIGTMREEYRKMEALLESKFFFDDGALLFTESSSEGGEESGYIDQALLAISDSIERKELGDVRTRFARLFDDLKNSERFSVIYVKYICSEIVRSIFNATHKQDSVSFKNNLEKIFKTAQLKDLRQLMLEILQDYGAHDEPTPITANSEATHKVIEDVIQLIERDYRSDLSVEQIAERVYLSPSYLSHLFAKQTGVGLIKYITMLRLEEAKQLLQHTNRKIVDIGNEVGYSNIPYFCTLLKNYYGLTPTQIREGHRP</sequence>
<evidence type="ECO:0000256" key="2">
    <source>
        <dbReference type="ARBA" id="ARBA00023125"/>
    </source>
</evidence>
<keyword evidence="1" id="KW-0805">Transcription regulation</keyword>
<dbReference type="InterPro" id="IPR009057">
    <property type="entry name" value="Homeodomain-like_sf"/>
</dbReference>
<dbReference type="GO" id="GO:0000160">
    <property type="term" value="P:phosphorelay signal transduction system"/>
    <property type="evidence" value="ECO:0007669"/>
    <property type="project" value="InterPro"/>
</dbReference>
<dbReference type="PROSITE" id="PS50110">
    <property type="entry name" value="RESPONSE_REGULATORY"/>
    <property type="match status" value="1"/>
</dbReference>
<dbReference type="Gene3D" id="3.40.50.2300">
    <property type="match status" value="1"/>
</dbReference>
<dbReference type="OrthoDB" id="9794370at2"/>
<evidence type="ECO:0000259" key="5">
    <source>
        <dbReference type="PROSITE" id="PS01124"/>
    </source>
</evidence>
<feature type="modified residue" description="4-aspartylphosphate" evidence="4">
    <location>
        <position position="54"/>
    </location>
</feature>
<reference evidence="7 8" key="1">
    <citation type="submission" date="2020-01" db="EMBL/GenBank/DDBJ databases">
        <title>Paenibacillus soybeanensis sp. nov. isolated from the nodules of soybean (Glycine max(L.) Merr).</title>
        <authorList>
            <person name="Wang H."/>
        </authorList>
    </citation>
    <scope>NUCLEOTIDE SEQUENCE [LARGE SCALE GENOMIC DNA]</scope>
    <source>
        <strain evidence="7 8">DSM 23054</strain>
    </source>
</reference>
<keyword evidence="8" id="KW-1185">Reference proteome</keyword>
<dbReference type="Proteomes" id="UP000558113">
    <property type="component" value="Unassembled WGS sequence"/>
</dbReference>
<dbReference type="Gene3D" id="1.10.10.60">
    <property type="entry name" value="Homeodomain-like"/>
    <property type="match status" value="2"/>
</dbReference>
<evidence type="ECO:0000256" key="3">
    <source>
        <dbReference type="ARBA" id="ARBA00023163"/>
    </source>
</evidence>
<evidence type="ECO:0000256" key="4">
    <source>
        <dbReference type="PROSITE-ProRule" id="PRU00169"/>
    </source>
</evidence>
<comment type="caution">
    <text evidence="7">The sequence shown here is derived from an EMBL/GenBank/DDBJ whole genome shotgun (WGS) entry which is preliminary data.</text>
</comment>
<dbReference type="SMART" id="SM00342">
    <property type="entry name" value="HTH_ARAC"/>
    <property type="match status" value="1"/>
</dbReference>
<dbReference type="GO" id="GO:0043565">
    <property type="term" value="F:sequence-specific DNA binding"/>
    <property type="evidence" value="ECO:0007669"/>
    <property type="project" value="InterPro"/>
</dbReference>
<dbReference type="Pfam" id="PF12833">
    <property type="entry name" value="HTH_18"/>
    <property type="match status" value="1"/>
</dbReference>
<organism evidence="7 8">
    <name type="scientific">Paenibacillus sacheonensis</name>
    <dbReference type="NCBI Taxonomy" id="742054"/>
    <lineage>
        <taxon>Bacteria</taxon>
        <taxon>Bacillati</taxon>
        <taxon>Bacillota</taxon>
        <taxon>Bacilli</taxon>
        <taxon>Bacillales</taxon>
        <taxon>Paenibacillaceae</taxon>
        <taxon>Paenibacillus</taxon>
    </lineage>
</organism>
<gene>
    <name evidence="7" type="ORF">GT003_15745</name>
</gene>
<dbReference type="Pfam" id="PF00072">
    <property type="entry name" value="Response_reg"/>
    <property type="match status" value="1"/>
</dbReference>
<dbReference type="EMBL" id="JAAAMU010000007">
    <property type="protein sequence ID" value="NBC70454.1"/>
    <property type="molecule type" value="Genomic_DNA"/>
</dbReference>
<dbReference type="RefSeq" id="WP_161699399.1">
    <property type="nucleotide sequence ID" value="NZ_JAAAMU010000007.1"/>
</dbReference>
<evidence type="ECO:0000313" key="7">
    <source>
        <dbReference type="EMBL" id="NBC70454.1"/>
    </source>
</evidence>
<feature type="domain" description="HTH araC/xylS-type" evidence="5">
    <location>
        <begin position="422"/>
        <end position="520"/>
    </location>
</feature>
<dbReference type="SUPFAM" id="SSF52172">
    <property type="entry name" value="CheY-like"/>
    <property type="match status" value="1"/>
</dbReference>
<proteinExistence type="predicted"/>
<protein>
    <submittedName>
        <fullName evidence="7">Response regulator</fullName>
    </submittedName>
</protein>
<evidence type="ECO:0000256" key="1">
    <source>
        <dbReference type="ARBA" id="ARBA00023015"/>
    </source>
</evidence>
<dbReference type="PANTHER" id="PTHR43280">
    <property type="entry name" value="ARAC-FAMILY TRANSCRIPTIONAL REGULATOR"/>
    <property type="match status" value="1"/>
</dbReference>
<feature type="domain" description="Response regulatory" evidence="6">
    <location>
        <begin position="3"/>
        <end position="119"/>
    </location>
</feature>
<dbReference type="PANTHER" id="PTHR43280:SF10">
    <property type="entry name" value="REGULATORY PROTEIN POCR"/>
    <property type="match status" value="1"/>
</dbReference>
<dbReference type="InterPro" id="IPR011006">
    <property type="entry name" value="CheY-like_superfamily"/>
</dbReference>
<dbReference type="PROSITE" id="PS01124">
    <property type="entry name" value="HTH_ARAC_FAMILY_2"/>
    <property type="match status" value="1"/>
</dbReference>
<keyword evidence="4" id="KW-0597">Phosphoprotein</keyword>